<dbReference type="PANTHER" id="PTHR34292">
    <property type="entry name" value="OUTER SPORE WALL PROTEIN LDS1"/>
    <property type="match status" value="1"/>
</dbReference>
<evidence type="ECO:0000256" key="1">
    <source>
        <dbReference type="SAM" id="MobiDB-lite"/>
    </source>
</evidence>
<feature type="transmembrane region" description="Helical" evidence="2">
    <location>
        <begin position="42"/>
        <end position="60"/>
    </location>
</feature>
<dbReference type="InterPro" id="IPR052786">
    <property type="entry name" value="Spore_wall_assembly"/>
</dbReference>
<proteinExistence type="predicted"/>
<keyword evidence="4" id="KW-1185">Reference proteome</keyword>
<sequence length="380" mass="43009">MPTELLAFPPAYTVVGAYRLWHDPSIRAPVVAKLKHATARGLAVGAAYAVFGWGVMNWVVKRFMVRGRVGERVTVGAGSLALTVDLVLYTHIMWLLPQLSRLLKFFIRKNLRIARGRAYNLTLTSRRKPAEFWSTSYYEEWAQPPQPTREEASAWDSRKHRVKWVSWMLWWPSQMVIKQFILFPLSPTLPLLVPLAIAGMRALGTAEYLHQPYFQGKHMTSDQIWRWIEERKWAYRSFGFCASLMEGIPILGLAFSVSNRIGAAMWAHDLEKRQHLFAHHILQPLPPSQVGIFGSGNGLEITPEVVEAEKRIEAKWSSRPAYIHPEAEDDGKDTPTFSAGPPPLPPRRDAPPAYSETEASSSARPQPPTLPPRLPPRPKA</sequence>
<keyword evidence="2" id="KW-0472">Membrane</keyword>
<evidence type="ECO:0000313" key="4">
    <source>
        <dbReference type="Proteomes" id="UP001233271"/>
    </source>
</evidence>
<accession>A0AA48L521</accession>
<name>A0AA48L521_9TREE</name>
<protein>
    <submittedName>
        <fullName evidence="3">Uncharacterized protein</fullName>
    </submittedName>
</protein>
<keyword evidence="2" id="KW-1133">Transmembrane helix</keyword>
<evidence type="ECO:0000256" key="2">
    <source>
        <dbReference type="SAM" id="Phobius"/>
    </source>
</evidence>
<dbReference type="KEGG" id="ccac:CcaHIS019_0409410"/>
<feature type="transmembrane region" description="Helical" evidence="2">
    <location>
        <begin position="80"/>
        <end position="99"/>
    </location>
</feature>
<dbReference type="GeneID" id="85495991"/>
<evidence type="ECO:0000313" key="3">
    <source>
        <dbReference type="EMBL" id="BEI92121.1"/>
    </source>
</evidence>
<feature type="region of interest" description="Disordered" evidence="1">
    <location>
        <begin position="319"/>
        <end position="380"/>
    </location>
</feature>
<feature type="compositionally biased region" description="Pro residues" evidence="1">
    <location>
        <begin position="365"/>
        <end position="380"/>
    </location>
</feature>
<dbReference type="RefSeq" id="XP_060457386.1">
    <property type="nucleotide sequence ID" value="XM_060600831.1"/>
</dbReference>
<keyword evidence="2" id="KW-0812">Transmembrane</keyword>
<dbReference type="Proteomes" id="UP001233271">
    <property type="component" value="Chromosome 4"/>
</dbReference>
<dbReference type="EMBL" id="AP028215">
    <property type="protein sequence ID" value="BEI92121.1"/>
    <property type="molecule type" value="Genomic_DNA"/>
</dbReference>
<gene>
    <name evidence="3" type="ORF">CcaverHIS019_0409410</name>
</gene>
<reference evidence="3" key="1">
    <citation type="journal article" date="2023" name="BMC Genomics">
        <title>Chromosome-level genome assemblies of Cutaneotrichosporon spp. (Trichosporonales, Basidiomycota) reveal imbalanced evolution between nucleotide sequences and chromosome synteny.</title>
        <authorList>
            <person name="Kobayashi Y."/>
            <person name="Kayamori A."/>
            <person name="Aoki K."/>
            <person name="Shiwa Y."/>
            <person name="Matsutani M."/>
            <person name="Fujita N."/>
            <person name="Sugita T."/>
            <person name="Iwasaki W."/>
            <person name="Tanaka N."/>
            <person name="Takashima M."/>
        </authorList>
    </citation>
    <scope>NUCLEOTIDE SEQUENCE</scope>
    <source>
        <strain evidence="3">HIS019</strain>
    </source>
</reference>
<dbReference type="PANTHER" id="PTHR34292:SF2">
    <property type="entry name" value="OUTER SPORE WALL PROTEIN LDS1"/>
    <property type="match status" value="1"/>
</dbReference>
<dbReference type="AlphaFoldDB" id="A0AA48L521"/>
<organism evidence="3 4">
    <name type="scientific">Cutaneotrichosporon cavernicola</name>
    <dbReference type="NCBI Taxonomy" id="279322"/>
    <lineage>
        <taxon>Eukaryota</taxon>
        <taxon>Fungi</taxon>
        <taxon>Dikarya</taxon>
        <taxon>Basidiomycota</taxon>
        <taxon>Agaricomycotina</taxon>
        <taxon>Tremellomycetes</taxon>
        <taxon>Trichosporonales</taxon>
        <taxon>Trichosporonaceae</taxon>
        <taxon>Cutaneotrichosporon</taxon>
    </lineage>
</organism>